<dbReference type="Proteomes" id="UP000217785">
    <property type="component" value="Unassembled WGS sequence"/>
</dbReference>
<dbReference type="RefSeq" id="WP_096180616.1">
    <property type="nucleotide sequence ID" value="NZ_BDUF01000010.1"/>
</dbReference>
<dbReference type="Pfam" id="PF11144">
    <property type="entry name" value="DUF2920"/>
    <property type="match status" value="1"/>
</dbReference>
<keyword evidence="2" id="KW-1185">Reference proteome</keyword>
<organism evidence="1 2">
    <name type="scientific">Effusibacillus lacus</name>
    <dbReference type="NCBI Taxonomy" id="1348429"/>
    <lineage>
        <taxon>Bacteria</taxon>
        <taxon>Bacillati</taxon>
        <taxon>Bacillota</taxon>
        <taxon>Bacilli</taxon>
        <taxon>Bacillales</taxon>
        <taxon>Alicyclobacillaceae</taxon>
        <taxon>Effusibacillus</taxon>
    </lineage>
</organism>
<name>A0A292YJH1_9BACL</name>
<dbReference type="InterPro" id="IPR022605">
    <property type="entry name" value="DUF2920"/>
</dbReference>
<sequence>MAKSYEIKVPAHPNIYQPGLRDMNLYFCEPEHGINEDTGLLLLIPGFGGNASSNVYKKMRTTFADKHNLVTIQCDYFGHEFMQVTKNATMNIDLEMMQKTFSHSELQEIISPDTYRLNFKRLVEIGAKYDLIITGKENLGETIENFNDMGIMQALDNLTAILLVMAIIKDNGYSINTNRIIAYGHSHGAYLALLCNAFAPRLFSKIIDNSAWLFPVFLLKPRYYLRRIGNLVFNIEFQYLAKDLPYDIDLLYLSTLYQKFTNTCDILSFHGTEDDLINPSDKERFCSQIPFIQYHEITPERVDGKIFKSCTHGLDADFLELFDYAMSLKEPNTPRVFSLPSVSIDTLEYSYSIEYSTGVPIMEVRNK</sequence>
<protein>
    <recommendedName>
        <fullName evidence="3">DUF2920 domain-containing protein</fullName>
    </recommendedName>
</protein>
<dbReference type="SUPFAM" id="SSF53474">
    <property type="entry name" value="alpha/beta-Hydrolases"/>
    <property type="match status" value="1"/>
</dbReference>
<dbReference type="Gene3D" id="3.40.50.1820">
    <property type="entry name" value="alpha/beta hydrolase"/>
    <property type="match status" value="1"/>
</dbReference>
<reference evidence="2" key="1">
    <citation type="submission" date="2017-07" db="EMBL/GenBank/DDBJ databases">
        <title>Draft genome sequence of Effusibacillus lacus strain skLN1.</title>
        <authorList>
            <person name="Watanabe M."/>
            <person name="Kojima H."/>
            <person name="Fukui M."/>
        </authorList>
    </citation>
    <scope>NUCLEOTIDE SEQUENCE [LARGE SCALE GENOMIC DNA]</scope>
    <source>
        <strain evidence="2">skLN1</strain>
    </source>
</reference>
<dbReference type="OrthoDB" id="2448563at2"/>
<evidence type="ECO:0000313" key="1">
    <source>
        <dbReference type="EMBL" id="GAX88913.1"/>
    </source>
</evidence>
<gene>
    <name evidence="1" type="ORF">EFBL_0527</name>
</gene>
<evidence type="ECO:0008006" key="3">
    <source>
        <dbReference type="Google" id="ProtNLM"/>
    </source>
</evidence>
<proteinExistence type="predicted"/>
<evidence type="ECO:0000313" key="2">
    <source>
        <dbReference type="Proteomes" id="UP000217785"/>
    </source>
</evidence>
<accession>A0A292YJH1</accession>
<dbReference type="InterPro" id="IPR029058">
    <property type="entry name" value="AB_hydrolase_fold"/>
</dbReference>
<dbReference type="EMBL" id="BDUF01000010">
    <property type="protein sequence ID" value="GAX88913.1"/>
    <property type="molecule type" value="Genomic_DNA"/>
</dbReference>
<dbReference type="AlphaFoldDB" id="A0A292YJH1"/>
<comment type="caution">
    <text evidence="1">The sequence shown here is derived from an EMBL/GenBank/DDBJ whole genome shotgun (WGS) entry which is preliminary data.</text>
</comment>